<dbReference type="AlphaFoldDB" id="A0AAD6WR34"/>
<reference evidence="1" key="1">
    <citation type="submission" date="2023-03" db="EMBL/GenBank/DDBJ databases">
        <title>Massive genome expansion in bonnet fungi (Mycena s.s.) driven by repeated elements and novel gene families across ecological guilds.</title>
        <authorList>
            <consortium name="Lawrence Berkeley National Laboratory"/>
            <person name="Harder C.B."/>
            <person name="Miyauchi S."/>
            <person name="Viragh M."/>
            <person name="Kuo A."/>
            <person name="Thoen E."/>
            <person name="Andreopoulos B."/>
            <person name="Lu D."/>
            <person name="Skrede I."/>
            <person name="Drula E."/>
            <person name="Henrissat B."/>
            <person name="Morin E."/>
            <person name="Kohler A."/>
            <person name="Barry K."/>
            <person name="LaButti K."/>
            <person name="Morin E."/>
            <person name="Salamov A."/>
            <person name="Lipzen A."/>
            <person name="Mereny Z."/>
            <person name="Hegedus B."/>
            <person name="Baldrian P."/>
            <person name="Stursova M."/>
            <person name="Weitz H."/>
            <person name="Taylor A."/>
            <person name="Grigoriev I.V."/>
            <person name="Nagy L.G."/>
            <person name="Martin F."/>
            <person name="Kauserud H."/>
        </authorList>
    </citation>
    <scope>NUCLEOTIDE SEQUENCE</scope>
    <source>
        <strain evidence="1">CBHHK200</strain>
    </source>
</reference>
<evidence type="ECO:0000313" key="2">
    <source>
        <dbReference type="Proteomes" id="UP001218188"/>
    </source>
</evidence>
<accession>A0AAD6WR34</accession>
<comment type="caution">
    <text evidence="1">The sequence shown here is derived from an EMBL/GenBank/DDBJ whole genome shotgun (WGS) entry which is preliminary data.</text>
</comment>
<protein>
    <submittedName>
        <fullName evidence="1">Uncharacterized protein</fullName>
    </submittedName>
</protein>
<dbReference type="EMBL" id="JARJCM010000259">
    <property type="protein sequence ID" value="KAJ7020556.1"/>
    <property type="molecule type" value="Genomic_DNA"/>
</dbReference>
<evidence type="ECO:0000313" key="1">
    <source>
        <dbReference type="EMBL" id="KAJ7020556.1"/>
    </source>
</evidence>
<organism evidence="1 2">
    <name type="scientific">Mycena alexandri</name>
    <dbReference type="NCBI Taxonomy" id="1745969"/>
    <lineage>
        <taxon>Eukaryota</taxon>
        <taxon>Fungi</taxon>
        <taxon>Dikarya</taxon>
        <taxon>Basidiomycota</taxon>
        <taxon>Agaricomycotina</taxon>
        <taxon>Agaricomycetes</taxon>
        <taxon>Agaricomycetidae</taxon>
        <taxon>Agaricales</taxon>
        <taxon>Marasmiineae</taxon>
        <taxon>Mycenaceae</taxon>
        <taxon>Mycena</taxon>
    </lineage>
</organism>
<sequence length="162" mass="18192">MTASTYVPMFNLFFCSKPYHIQTSQFQHLKIGANYFAKIPILPGLKGTSTTGRTLSREDEETRRIMGLSTPTAITASNGALVSLCPNREERNAQTRERTRRLRIQDSIVSEDVLAARLEARREAVHKYQEKNLCKIALKARQARAQAANARAQARARAQSQS</sequence>
<name>A0AAD6WR34_9AGAR</name>
<gene>
    <name evidence="1" type="ORF">C8F04DRAFT_1196531</name>
</gene>
<keyword evidence="2" id="KW-1185">Reference proteome</keyword>
<proteinExistence type="predicted"/>
<dbReference type="Proteomes" id="UP001218188">
    <property type="component" value="Unassembled WGS sequence"/>
</dbReference>